<proteinExistence type="predicted"/>
<organism evidence="1 2">
    <name type="scientific">Mucuna pruriens</name>
    <name type="common">Velvet bean</name>
    <name type="synonym">Dolichos pruriens</name>
    <dbReference type="NCBI Taxonomy" id="157652"/>
    <lineage>
        <taxon>Eukaryota</taxon>
        <taxon>Viridiplantae</taxon>
        <taxon>Streptophyta</taxon>
        <taxon>Embryophyta</taxon>
        <taxon>Tracheophyta</taxon>
        <taxon>Spermatophyta</taxon>
        <taxon>Magnoliopsida</taxon>
        <taxon>eudicotyledons</taxon>
        <taxon>Gunneridae</taxon>
        <taxon>Pentapetalae</taxon>
        <taxon>rosids</taxon>
        <taxon>fabids</taxon>
        <taxon>Fabales</taxon>
        <taxon>Fabaceae</taxon>
        <taxon>Papilionoideae</taxon>
        <taxon>50 kb inversion clade</taxon>
        <taxon>NPAAA clade</taxon>
        <taxon>indigoferoid/millettioid clade</taxon>
        <taxon>Phaseoleae</taxon>
        <taxon>Mucuna</taxon>
    </lineage>
</organism>
<dbReference type="EMBL" id="QJKJ01000751">
    <property type="protein sequence ID" value="RDY10900.1"/>
    <property type="molecule type" value="Genomic_DNA"/>
</dbReference>
<dbReference type="Proteomes" id="UP000257109">
    <property type="component" value="Unassembled WGS sequence"/>
</dbReference>
<feature type="non-terminal residue" evidence="1">
    <location>
        <position position="98"/>
    </location>
</feature>
<reference evidence="1" key="1">
    <citation type="submission" date="2018-05" db="EMBL/GenBank/DDBJ databases">
        <title>Draft genome of Mucuna pruriens seed.</title>
        <authorList>
            <person name="Nnadi N.E."/>
            <person name="Vos R."/>
            <person name="Hasami M.H."/>
            <person name="Devisetty U.K."/>
            <person name="Aguiy J.C."/>
        </authorList>
    </citation>
    <scope>NUCLEOTIDE SEQUENCE [LARGE SCALE GENOMIC DNA]</scope>
    <source>
        <strain evidence="1">JCA_2017</strain>
    </source>
</reference>
<protein>
    <submittedName>
        <fullName evidence="1">Uncharacterized protein</fullName>
    </submittedName>
</protein>
<comment type="caution">
    <text evidence="1">The sequence shown here is derived from an EMBL/GenBank/DDBJ whole genome shotgun (WGS) entry which is preliminary data.</text>
</comment>
<name>A0A371I796_MUCPR</name>
<dbReference type="AlphaFoldDB" id="A0A371I796"/>
<evidence type="ECO:0000313" key="2">
    <source>
        <dbReference type="Proteomes" id="UP000257109"/>
    </source>
</evidence>
<gene>
    <name evidence="1" type="ORF">CR513_04498</name>
</gene>
<evidence type="ECO:0000313" key="1">
    <source>
        <dbReference type="EMBL" id="RDY10900.1"/>
    </source>
</evidence>
<sequence length="98" mass="11821">MESGCASYHPKFDDATHASKWRFIHNHRKYSNKCKQEWRLKKQEQMLEFMDRDKKYRMEILEEMVHHPLSIGNIVMVSVKAQRMKIAALLKFKVSHQM</sequence>
<accession>A0A371I796</accession>
<keyword evidence="2" id="KW-1185">Reference proteome</keyword>
<feature type="non-terminal residue" evidence="1">
    <location>
        <position position="1"/>
    </location>
</feature>